<dbReference type="Pfam" id="PF07746">
    <property type="entry name" value="LigA"/>
    <property type="match status" value="1"/>
</dbReference>
<dbReference type="EMBL" id="WWCN01000024">
    <property type="protein sequence ID" value="MYM26243.1"/>
    <property type="molecule type" value="Genomic_DNA"/>
</dbReference>
<protein>
    <submittedName>
        <fullName evidence="2">Extradiol ring-cleavage dioxygenase</fullName>
    </submittedName>
</protein>
<name>A0A6L8KFL9_9BURK</name>
<feature type="domain" description="Extradiol ring-cleavage dioxygenase LigAB LigA subunit" evidence="1">
    <location>
        <begin position="9"/>
        <end position="62"/>
    </location>
</feature>
<keyword evidence="2" id="KW-0223">Dioxygenase</keyword>
<keyword evidence="2" id="KW-0560">Oxidoreductase</keyword>
<dbReference type="RefSeq" id="WP_161009683.1">
    <property type="nucleotide sequence ID" value="NZ_WWCN01000024.1"/>
</dbReference>
<evidence type="ECO:0000259" key="1">
    <source>
        <dbReference type="Pfam" id="PF07746"/>
    </source>
</evidence>
<evidence type="ECO:0000313" key="3">
    <source>
        <dbReference type="Proteomes" id="UP000479335"/>
    </source>
</evidence>
<organism evidence="2 3">
    <name type="scientific">Duganella flavida</name>
    <dbReference type="NCBI Taxonomy" id="2692175"/>
    <lineage>
        <taxon>Bacteria</taxon>
        <taxon>Pseudomonadati</taxon>
        <taxon>Pseudomonadota</taxon>
        <taxon>Betaproteobacteria</taxon>
        <taxon>Burkholderiales</taxon>
        <taxon>Oxalobacteraceae</taxon>
        <taxon>Telluria group</taxon>
        <taxon>Duganella</taxon>
    </lineage>
</organism>
<sequence>MSRNLVERVLYQLCVDRSAKQRFKDGAEDFLARFALTDAEREMVLAFDVKALQAYGVNSMLTMGFWQELAPQRDMRSYMKQLRDVDSTSAVFSAGIKG</sequence>
<dbReference type="Gene3D" id="1.10.700.10">
    <property type="entry name" value="Dioxygenase LigAB, LigA subunit"/>
    <property type="match status" value="1"/>
</dbReference>
<dbReference type="InterPro" id="IPR011986">
    <property type="entry name" value="Xdiol_dOase_LigA"/>
</dbReference>
<dbReference type="Proteomes" id="UP000479335">
    <property type="component" value="Unassembled WGS sequence"/>
</dbReference>
<comment type="caution">
    <text evidence="2">The sequence shown here is derived from an EMBL/GenBank/DDBJ whole genome shotgun (WGS) entry which is preliminary data.</text>
</comment>
<proteinExistence type="predicted"/>
<keyword evidence="3" id="KW-1185">Reference proteome</keyword>
<gene>
    <name evidence="2" type="ORF">GTP46_26795</name>
</gene>
<accession>A0A6L8KFL9</accession>
<dbReference type="CDD" id="cd07321">
    <property type="entry name" value="Extradiol_Dioxygenase_3A_like"/>
    <property type="match status" value="1"/>
</dbReference>
<dbReference type="SUPFAM" id="SSF48076">
    <property type="entry name" value="LigA subunit of an aromatic-ring-opening dioxygenase LigAB"/>
    <property type="match status" value="1"/>
</dbReference>
<reference evidence="2 3" key="1">
    <citation type="submission" date="2019-12" db="EMBL/GenBank/DDBJ databases">
        <title>Novel species isolated from a subtropical stream in China.</title>
        <authorList>
            <person name="Lu H."/>
        </authorList>
    </citation>
    <scope>NUCLEOTIDE SEQUENCE [LARGE SCALE GENOMIC DNA]</scope>
    <source>
        <strain evidence="2 3">FT135W</strain>
    </source>
</reference>
<dbReference type="GO" id="GO:0051213">
    <property type="term" value="F:dioxygenase activity"/>
    <property type="evidence" value="ECO:0007669"/>
    <property type="project" value="UniProtKB-KW"/>
</dbReference>
<evidence type="ECO:0000313" key="2">
    <source>
        <dbReference type="EMBL" id="MYM26243.1"/>
    </source>
</evidence>
<dbReference type="AlphaFoldDB" id="A0A6L8KFL9"/>
<dbReference type="InterPro" id="IPR036622">
    <property type="entry name" value="LigA_sf"/>
</dbReference>